<name>A0A0F9PZ19_9ZZZZ</name>
<evidence type="ECO:0008006" key="2">
    <source>
        <dbReference type="Google" id="ProtNLM"/>
    </source>
</evidence>
<gene>
    <name evidence="1" type="ORF">LCGC14_0838660</name>
</gene>
<reference evidence="1" key="1">
    <citation type="journal article" date="2015" name="Nature">
        <title>Complex archaea that bridge the gap between prokaryotes and eukaryotes.</title>
        <authorList>
            <person name="Spang A."/>
            <person name="Saw J.H."/>
            <person name="Jorgensen S.L."/>
            <person name="Zaremba-Niedzwiedzka K."/>
            <person name="Martijn J."/>
            <person name="Lind A.E."/>
            <person name="van Eijk R."/>
            <person name="Schleper C."/>
            <person name="Guy L."/>
            <person name="Ettema T.J."/>
        </authorList>
    </citation>
    <scope>NUCLEOTIDE SEQUENCE</scope>
</reference>
<protein>
    <recommendedName>
        <fullName evidence="2">ATP-grasp domain-containing protein</fullName>
    </recommendedName>
</protein>
<organism evidence="1">
    <name type="scientific">marine sediment metagenome</name>
    <dbReference type="NCBI Taxonomy" id="412755"/>
    <lineage>
        <taxon>unclassified sequences</taxon>
        <taxon>metagenomes</taxon>
        <taxon>ecological metagenomes</taxon>
    </lineage>
</organism>
<comment type="caution">
    <text evidence="1">The sequence shown here is derived from an EMBL/GenBank/DDBJ whole genome shotgun (WGS) entry which is preliminary data.</text>
</comment>
<dbReference type="EMBL" id="LAZR01002444">
    <property type="protein sequence ID" value="KKN29977.1"/>
    <property type="molecule type" value="Genomic_DNA"/>
</dbReference>
<accession>A0A0F9PZ19</accession>
<dbReference type="AlphaFoldDB" id="A0A0F9PZ19"/>
<evidence type="ECO:0000313" key="1">
    <source>
        <dbReference type="EMBL" id="KKN29977.1"/>
    </source>
</evidence>
<dbReference type="SUPFAM" id="SSF56059">
    <property type="entry name" value="Glutathione synthetase ATP-binding domain-like"/>
    <property type="match status" value="1"/>
</dbReference>
<proteinExistence type="predicted"/>
<sequence>MIRALKNLILRHFRVPTWRRALWLAHDEYRDIEQESSNRSRAPYTIGIVKEYFNCHGPYVGACRDVGVAYKVVDISGSDWQDVVLQSGCDAFLVWPSAYVSVWKQMYDERLRIMTEELQKRIYPSYKGLWIYESKRRMHYWLTAHDIARPTTWVLYDLEHALEFARTTPLPIVFKSDLGSGASGVRVFRSRRAVMKCVRKCFRKGFLRTRGYPLDRQWGNLLFQEYIPGAKEWRMVRIGNSYFGHQKGQIGEFHSGTDIVLFAEPPEELLTLVREVTELGGFESMNVDVFETSDGRYLVNELQAVFGPDPEQMRVDGKCGRYVYEREGEGWRFEEGVFWQNNCCNLRVEHLVNILDEERSKQGRKGLR</sequence>